<dbReference type="AlphaFoldDB" id="A0A8J6DRR7"/>
<keyword evidence="4" id="KW-1185">Reference proteome</keyword>
<protein>
    <submittedName>
        <fullName evidence="3">Coiled-coil domain-containing protein 186</fullName>
    </submittedName>
</protein>
<dbReference type="Gene3D" id="1.10.287.1490">
    <property type="match status" value="1"/>
</dbReference>
<evidence type="ECO:0000256" key="1">
    <source>
        <dbReference type="SAM" id="Coils"/>
    </source>
</evidence>
<feature type="region of interest" description="Disordered" evidence="2">
    <location>
        <begin position="40"/>
        <end position="68"/>
    </location>
</feature>
<feature type="coiled-coil region" evidence="1">
    <location>
        <begin position="804"/>
        <end position="838"/>
    </location>
</feature>
<feature type="region of interest" description="Disordered" evidence="2">
    <location>
        <begin position="720"/>
        <end position="789"/>
    </location>
</feature>
<feature type="compositionally biased region" description="Low complexity" evidence="2">
    <location>
        <begin position="757"/>
        <end position="773"/>
    </location>
</feature>
<dbReference type="PANTHER" id="PTHR18911">
    <property type="entry name" value="CTCL TUMOR ANTIGEN HD-CL-01"/>
    <property type="match status" value="1"/>
</dbReference>
<evidence type="ECO:0000313" key="4">
    <source>
        <dbReference type="Proteomes" id="UP000700334"/>
    </source>
</evidence>
<sequence length="1017" mass="115708">MACKRICFDFHRCKTKIRNRFEEMQSELVPVSMSETVHVASISSDKDAEKTSELKEDSCNSFSGDESSSLENESKLLSLNFDKALCQPPEHNDQIEAKENDIPDHGGGEVSCPKTDICPENSEQIANFPGEDSSKQVFKADETEQTVTQILAELRSSTFSEAAPYSDSPYDTDCTKKLISKIKNASASEDLLEEIESELLSAECVKEHRAPNGMNKGEHASVMFEKCVQDKYLQQERTIKKLIKENKKHQELILGICSEKDNLREELKKRTETEKQHMNTIKQLESRIDELSKEIKASKDKLVAQDNAAKSAIQQLHKEMALRMEQANKKCEEARQEKEAMVMKYVRGEKESLDLRKEKEILERKLRDANKESEKNTNKMKQLSQEKARLHQLYDTKEGETTRLTREIDKLKEDISSHIIKVKWAQNKLKVEMDSHKPCTFLISIQETKDKLKETTTKLTQAKEEADQIRKNCQDMIKTYQESEEIKSNELDAKLRVTKGELEKQMQEKSDQLEMHHAKIKELEDLKRTFKEGMDELRTLRTKVKCLEDERLRTEDELSKYKEIINRQKAEIQNLLDKVKIADQIQEQHQRGKQEIENLKEEMESLNSLINDLQKDIEGSRKRESELLLFTEKLTSKNAQLQSESNSLQSQFDKLSCSESQLQSQCEQMKQTNINLESKLLKEEELRKEEVQALQAELTCRQTEVTALSTQVEELKDELVTQRRKHASSVKDLTKQLQQARRKLDQVENGSYDKEVSSMGSRSSSSGSLNARSSAEDRSPENTGSSVAVDNFPEVDKAMLIERIVRLQKAHARKNEKIEFMEDHIKQLVEEIRKKTKIIQSYILREESGTLSSEASDFNKVHLSRRGGIMASLYTSHPADGGLTLELSLEINRKLQAVLEDTLLKNITLKCLGGALKGAGEAAEPTPLRSSQLLRSVLCRHASPTSQMGPADSPEAEPQPSPVFLLLEPTVTSLSAPVLPVSPGTERVSLFVPRGPPCSSQVLNKLWGTSSLLIRSL</sequence>
<evidence type="ECO:0000313" key="3">
    <source>
        <dbReference type="EMBL" id="KAG8517430.1"/>
    </source>
</evidence>
<accession>A0A8J6DRR7</accession>
<organism evidence="3 4">
    <name type="scientific">Galemys pyrenaicus</name>
    <name type="common">Iberian desman</name>
    <name type="synonym">Pyrenean desman</name>
    <dbReference type="NCBI Taxonomy" id="202257"/>
    <lineage>
        <taxon>Eukaryota</taxon>
        <taxon>Metazoa</taxon>
        <taxon>Chordata</taxon>
        <taxon>Craniata</taxon>
        <taxon>Vertebrata</taxon>
        <taxon>Euteleostomi</taxon>
        <taxon>Mammalia</taxon>
        <taxon>Eutheria</taxon>
        <taxon>Laurasiatheria</taxon>
        <taxon>Eulipotyphla</taxon>
        <taxon>Talpidae</taxon>
        <taxon>Galemys</taxon>
    </lineage>
</organism>
<dbReference type="EMBL" id="JAGFMF010011658">
    <property type="protein sequence ID" value="KAG8517430.1"/>
    <property type="molecule type" value="Genomic_DNA"/>
</dbReference>
<feature type="compositionally biased region" description="Basic and acidic residues" evidence="2">
    <location>
        <begin position="742"/>
        <end position="756"/>
    </location>
</feature>
<dbReference type="InterPro" id="IPR038830">
    <property type="entry name" value="CCDC186"/>
</dbReference>
<name>A0A8J6DRR7_GALPY</name>
<dbReference type="GO" id="GO:0031267">
    <property type="term" value="F:small GTPase binding"/>
    <property type="evidence" value="ECO:0007669"/>
    <property type="project" value="TreeGrafter"/>
</dbReference>
<feature type="compositionally biased region" description="Basic and acidic residues" evidence="2">
    <location>
        <begin position="44"/>
        <end position="58"/>
    </location>
</feature>
<comment type="caution">
    <text evidence="3">The sequence shown here is derived from an EMBL/GenBank/DDBJ whole genome shotgun (WGS) entry which is preliminary data.</text>
</comment>
<reference evidence="3" key="1">
    <citation type="journal article" date="2021" name="Evol. Appl.">
        <title>The genome of the Pyrenean desman and the effects of bottlenecks and inbreeding on the genomic landscape of an endangered species.</title>
        <authorList>
            <person name="Escoda L."/>
            <person name="Castresana J."/>
        </authorList>
    </citation>
    <scope>NUCLEOTIDE SEQUENCE</scope>
    <source>
        <strain evidence="3">IBE-C5619</strain>
    </source>
</reference>
<keyword evidence="1" id="KW-0175">Coiled coil</keyword>
<proteinExistence type="predicted"/>
<dbReference type="PANTHER" id="PTHR18911:SF5">
    <property type="entry name" value="COILED-COIL DOMAIN-CONTAINING PROTEIN 186"/>
    <property type="match status" value="1"/>
</dbReference>
<evidence type="ECO:0000256" key="2">
    <source>
        <dbReference type="SAM" id="MobiDB-lite"/>
    </source>
</evidence>
<feature type="coiled-coil region" evidence="1">
    <location>
        <begin position="232"/>
        <end position="414"/>
    </location>
</feature>
<dbReference type="GO" id="GO:0099518">
    <property type="term" value="P:vesicle cytoskeletal trafficking"/>
    <property type="evidence" value="ECO:0007669"/>
    <property type="project" value="TreeGrafter"/>
</dbReference>
<gene>
    <name evidence="3" type="ORF">J0S82_009665</name>
</gene>
<dbReference type="Proteomes" id="UP000700334">
    <property type="component" value="Unassembled WGS sequence"/>
</dbReference>
<dbReference type="OrthoDB" id="5583482at2759"/>
<dbReference type="GO" id="GO:0005802">
    <property type="term" value="C:trans-Golgi network"/>
    <property type="evidence" value="ECO:0007669"/>
    <property type="project" value="TreeGrafter"/>
</dbReference>